<protein>
    <submittedName>
        <fullName evidence="1">SAM-dependent methyltransferase</fullName>
    </submittedName>
</protein>
<dbReference type="GO" id="GO:0008168">
    <property type="term" value="F:methyltransferase activity"/>
    <property type="evidence" value="ECO:0007669"/>
    <property type="project" value="UniProtKB-KW"/>
</dbReference>
<dbReference type="Proteomes" id="UP001240984">
    <property type="component" value="Unassembled WGS sequence"/>
</dbReference>
<keyword evidence="2" id="KW-1185">Reference proteome</keyword>
<dbReference type="InterPro" id="IPR029063">
    <property type="entry name" value="SAM-dependent_MTases_sf"/>
</dbReference>
<keyword evidence="1" id="KW-0489">Methyltransferase</keyword>
<dbReference type="Gene3D" id="3.40.50.150">
    <property type="entry name" value="Vaccinia Virus protein VP39"/>
    <property type="match status" value="2"/>
</dbReference>
<dbReference type="CDD" id="cd02440">
    <property type="entry name" value="AdoMet_MTases"/>
    <property type="match status" value="1"/>
</dbReference>
<gene>
    <name evidence="1" type="ORF">J2S43_005897</name>
</gene>
<sequence length="305" mass="32655">MVTTAEDAAAFWEKHYRGRQAGGRVNPLLAEVAAPLPPGTALDLGCGAGGDTIWLARQGWQVTAVDIAHTAIDRLRTHAAELGLADRVTAERHDLAAGFPDFRLRVDAAELGLADRVEGERHDLAAGLPDFRLRTHAAGLGLADRVAGERDDLAAGLPDFRLRTHAAELGLADRVAAERDDLAAGSPGLRRPASRPGGMFDLISAQYFHTRFPLDRTRVLRTAASALRPGGLLLIVDHGSIAPWSWNQDPDAHFPTPTSVAASLDLDPTGWSILRADMPRRRAIGPGGQTATVTDNVLLIQRTRA</sequence>
<accession>A0ABT9N1B4</accession>
<dbReference type="GO" id="GO:0032259">
    <property type="term" value="P:methylation"/>
    <property type="evidence" value="ECO:0007669"/>
    <property type="project" value="UniProtKB-KW"/>
</dbReference>
<proteinExistence type="predicted"/>
<dbReference type="Pfam" id="PF13489">
    <property type="entry name" value="Methyltransf_23"/>
    <property type="match status" value="1"/>
</dbReference>
<name>A0ABT9N1B4_9ACTN</name>
<keyword evidence="1" id="KW-0808">Transferase</keyword>
<dbReference type="InterPro" id="IPR050508">
    <property type="entry name" value="Methyltransf_Superfamily"/>
</dbReference>
<dbReference type="RefSeq" id="WP_306834681.1">
    <property type="nucleotide sequence ID" value="NZ_JAUSRA010000001.1"/>
</dbReference>
<evidence type="ECO:0000313" key="2">
    <source>
        <dbReference type="Proteomes" id="UP001240984"/>
    </source>
</evidence>
<dbReference type="EMBL" id="JAUSRA010000001">
    <property type="protein sequence ID" value="MDP9797385.1"/>
    <property type="molecule type" value="Genomic_DNA"/>
</dbReference>
<dbReference type="SUPFAM" id="SSF53335">
    <property type="entry name" value="S-adenosyl-L-methionine-dependent methyltransferases"/>
    <property type="match status" value="2"/>
</dbReference>
<dbReference type="PANTHER" id="PTHR42912">
    <property type="entry name" value="METHYLTRANSFERASE"/>
    <property type="match status" value="1"/>
</dbReference>
<organism evidence="1 2">
    <name type="scientific">Catenuloplanes nepalensis</name>
    <dbReference type="NCBI Taxonomy" id="587533"/>
    <lineage>
        <taxon>Bacteria</taxon>
        <taxon>Bacillati</taxon>
        <taxon>Actinomycetota</taxon>
        <taxon>Actinomycetes</taxon>
        <taxon>Micromonosporales</taxon>
        <taxon>Micromonosporaceae</taxon>
        <taxon>Catenuloplanes</taxon>
    </lineage>
</organism>
<comment type="caution">
    <text evidence="1">The sequence shown here is derived from an EMBL/GenBank/DDBJ whole genome shotgun (WGS) entry which is preliminary data.</text>
</comment>
<reference evidence="1 2" key="1">
    <citation type="submission" date="2023-07" db="EMBL/GenBank/DDBJ databases">
        <title>Sequencing the genomes of 1000 actinobacteria strains.</title>
        <authorList>
            <person name="Klenk H.-P."/>
        </authorList>
    </citation>
    <scope>NUCLEOTIDE SEQUENCE [LARGE SCALE GENOMIC DNA]</scope>
    <source>
        <strain evidence="1 2">DSM 44710</strain>
    </source>
</reference>
<evidence type="ECO:0000313" key="1">
    <source>
        <dbReference type="EMBL" id="MDP9797385.1"/>
    </source>
</evidence>